<reference evidence="3 4" key="1">
    <citation type="submission" date="2016-07" db="EMBL/GenBank/DDBJ databases">
        <title>Pervasive Adenine N6-methylation of Active Genes in Fungi.</title>
        <authorList>
            <consortium name="DOE Joint Genome Institute"/>
            <person name="Mondo S.J."/>
            <person name="Dannebaum R.O."/>
            <person name="Kuo R.C."/>
            <person name="Labutti K."/>
            <person name="Haridas S."/>
            <person name="Kuo A."/>
            <person name="Salamov A."/>
            <person name="Ahrendt S.R."/>
            <person name="Lipzen A."/>
            <person name="Sullivan W."/>
            <person name="Andreopoulos W.B."/>
            <person name="Clum A."/>
            <person name="Lindquist E."/>
            <person name="Daum C."/>
            <person name="Ramamoorthy G.K."/>
            <person name="Gryganskyi A."/>
            <person name="Culley D."/>
            <person name="Magnuson J.K."/>
            <person name="James T.Y."/>
            <person name="O'Malley M.A."/>
            <person name="Stajich J.E."/>
            <person name="Spatafora J.W."/>
            <person name="Visel A."/>
            <person name="Grigoriev I.V."/>
        </authorList>
    </citation>
    <scope>NUCLEOTIDE SEQUENCE [LARGE SCALE GENOMIC DNA]</scope>
    <source>
        <strain evidence="3 4">NRRL 2496</strain>
    </source>
</reference>
<protein>
    <recommendedName>
        <fullName evidence="2">Survival Motor Neuron Gemin2-binding domain-containing protein</fullName>
    </recommendedName>
</protein>
<evidence type="ECO:0000259" key="2">
    <source>
        <dbReference type="Pfam" id="PF20636"/>
    </source>
</evidence>
<dbReference type="OrthoDB" id="197400at2759"/>
<comment type="caution">
    <text evidence="3">The sequence shown here is derived from an EMBL/GenBank/DDBJ whole genome shotgun (WGS) entry which is preliminary data.</text>
</comment>
<dbReference type="AlphaFoldDB" id="A0A1X2HT24"/>
<dbReference type="Proteomes" id="UP000242180">
    <property type="component" value="Unassembled WGS sequence"/>
</dbReference>
<feature type="compositionally biased region" description="Basic and acidic residues" evidence="1">
    <location>
        <begin position="98"/>
        <end position="110"/>
    </location>
</feature>
<name>A0A1X2HT24_SYNRA</name>
<dbReference type="InParanoid" id="A0A1X2HT24"/>
<evidence type="ECO:0000313" key="4">
    <source>
        <dbReference type="Proteomes" id="UP000242180"/>
    </source>
</evidence>
<dbReference type="InterPro" id="IPR040424">
    <property type="entry name" value="Smn1"/>
</dbReference>
<accession>A0A1X2HT24</accession>
<feature type="compositionally biased region" description="Basic and acidic residues" evidence="1">
    <location>
        <begin position="43"/>
        <end position="52"/>
    </location>
</feature>
<dbReference type="Pfam" id="PF20635">
    <property type="entry name" value="SMN_YG-box"/>
    <property type="match status" value="1"/>
</dbReference>
<feature type="domain" description="Survival Motor Neuron Gemin2-binding" evidence="2">
    <location>
        <begin position="21"/>
        <end position="46"/>
    </location>
</feature>
<dbReference type="PANTHER" id="PTHR39267:SF1">
    <property type="entry name" value="SURVIVAL MOTOR NEURON PROTEIN"/>
    <property type="match status" value="1"/>
</dbReference>
<proteinExistence type="predicted"/>
<feature type="region of interest" description="Disordered" evidence="1">
    <location>
        <begin position="43"/>
        <end position="182"/>
    </location>
</feature>
<dbReference type="EMBL" id="MCGN01000001">
    <property type="protein sequence ID" value="ORZ02755.1"/>
    <property type="molecule type" value="Genomic_DNA"/>
</dbReference>
<feature type="region of interest" description="Disordered" evidence="1">
    <location>
        <begin position="1"/>
        <end position="25"/>
    </location>
</feature>
<evidence type="ECO:0000313" key="3">
    <source>
        <dbReference type="EMBL" id="ORZ02755.1"/>
    </source>
</evidence>
<gene>
    <name evidence="3" type="ORF">BCR43DRAFT_482108</name>
</gene>
<dbReference type="Pfam" id="PF20636">
    <property type="entry name" value="SMN_G2-BD"/>
    <property type="match status" value="1"/>
</dbReference>
<feature type="compositionally biased region" description="Acidic residues" evidence="1">
    <location>
        <begin position="111"/>
        <end position="123"/>
    </location>
</feature>
<organism evidence="3 4">
    <name type="scientific">Syncephalastrum racemosum</name>
    <name type="common">Filamentous fungus</name>
    <dbReference type="NCBI Taxonomy" id="13706"/>
    <lineage>
        <taxon>Eukaryota</taxon>
        <taxon>Fungi</taxon>
        <taxon>Fungi incertae sedis</taxon>
        <taxon>Mucoromycota</taxon>
        <taxon>Mucoromycotina</taxon>
        <taxon>Mucoromycetes</taxon>
        <taxon>Mucorales</taxon>
        <taxon>Syncephalastraceae</taxon>
        <taxon>Syncephalastrum</taxon>
    </lineage>
</organism>
<sequence length="207" mass="23870">MAAERHPKVGDVIFSRGSNTDDGDAWDDTELIEAWDAALADYRSHHSKEVKDTVAPFSSMAKALDTKRKHKMESAQQPDAKRVRTEAEEDLLQADANELQKSREKHKEAQMEDDEKDEEDDQKEEERVYQTEGEYHEEKEKAGHEYERQDPSSWYGYQHQQQPGYSEAAAAPGIPSLPTDNQDLSNLIMAWYYAGYYTGYYQGARRR</sequence>
<keyword evidence="4" id="KW-1185">Reference proteome</keyword>
<feature type="compositionally biased region" description="Basic and acidic residues" evidence="1">
    <location>
        <begin position="124"/>
        <end position="150"/>
    </location>
</feature>
<evidence type="ECO:0000256" key="1">
    <source>
        <dbReference type="SAM" id="MobiDB-lite"/>
    </source>
</evidence>
<dbReference type="PANTHER" id="PTHR39267">
    <property type="entry name" value="SURVIVAL MOTOR NEURON-LIKE PROTEIN 1"/>
    <property type="match status" value="1"/>
</dbReference>
<dbReference type="CDD" id="cd22851">
    <property type="entry name" value="SMN_N"/>
    <property type="match status" value="1"/>
</dbReference>
<dbReference type="InterPro" id="IPR049481">
    <property type="entry name" value="SMN_G2-BD"/>
</dbReference>